<keyword evidence="2" id="KW-1185">Reference proteome</keyword>
<comment type="caution">
    <text evidence="1">The sequence shown here is derived from an EMBL/GenBank/DDBJ whole genome shotgun (WGS) entry which is preliminary data.</text>
</comment>
<sequence length="69" mass="6983">MTTRIQVDDEPTAQAMAQTLESAGLEVAVVTVGGQDEQPDGFLVATPAGASEVAALLPKGTRISEDGIG</sequence>
<name>A0ABX0SD63_9ACTN</name>
<dbReference type="EMBL" id="JAAMOZ010000001">
    <property type="protein sequence ID" value="NIH56344.1"/>
    <property type="molecule type" value="Genomic_DNA"/>
</dbReference>
<dbReference type="Proteomes" id="UP000749311">
    <property type="component" value="Unassembled WGS sequence"/>
</dbReference>
<reference evidence="1 2" key="1">
    <citation type="submission" date="2020-02" db="EMBL/GenBank/DDBJ databases">
        <title>Sequencing the genomes of 1000 actinobacteria strains.</title>
        <authorList>
            <person name="Klenk H.-P."/>
        </authorList>
    </citation>
    <scope>NUCLEOTIDE SEQUENCE [LARGE SCALE GENOMIC DNA]</scope>
    <source>
        <strain evidence="1 2">DSM 19609</strain>
    </source>
</reference>
<proteinExistence type="predicted"/>
<dbReference type="RefSeq" id="WP_167165357.1">
    <property type="nucleotide sequence ID" value="NZ_BAAAOO010000002.1"/>
</dbReference>
<organism evidence="1 2">
    <name type="scientific">Brooklawnia cerclae</name>
    <dbReference type="NCBI Taxonomy" id="349934"/>
    <lineage>
        <taxon>Bacteria</taxon>
        <taxon>Bacillati</taxon>
        <taxon>Actinomycetota</taxon>
        <taxon>Actinomycetes</taxon>
        <taxon>Propionibacteriales</taxon>
        <taxon>Propionibacteriaceae</taxon>
        <taxon>Brooklawnia</taxon>
    </lineage>
</organism>
<gene>
    <name evidence="1" type="ORF">FB473_000989</name>
</gene>
<protein>
    <submittedName>
        <fullName evidence="1">Uncharacterized protein</fullName>
    </submittedName>
</protein>
<accession>A0ABX0SD63</accession>
<evidence type="ECO:0000313" key="1">
    <source>
        <dbReference type="EMBL" id="NIH56344.1"/>
    </source>
</evidence>
<evidence type="ECO:0000313" key="2">
    <source>
        <dbReference type="Proteomes" id="UP000749311"/>
    </source>
</evidence>